<dbReference type="Gene3D" id="3.30.420.10">
    <property type="entry name" value="Ribonuclease H-like superfamily/Ribonuclease H"/>
    <property type="match status" value="1"/>
</dbReference>
<feature type="domain" description="Integrase catalytic" evidence="2">
    <location>
        <begin position="219"/>
        <end position="410"/>
    </location>
</feature>
<gene>
    <name evidence="3" type="ORF">ACG01O_16290</name>
</gene>
<accession>A0ABW7H1T4</accession>
<feature type="region of interest" description="Disordered" evidence="1">
    <location>
        <begin position="580"/>
        <end position="600"/>
    </location>
</feature>
<dbReference type="InterPro" id="IPR012337">
    <property type="entry name" value="RNaseH-like_sf"/>
</dbReference>
<proteinExistence type="predicted"/>
<evidence type="ECO:0000313" key="3">
    <source>
        <dbReference type="EMBL" id="MFG6468187.1"/>
    </source>
</evidence>
<dbReference type="InterPro" id="IPR001584">
    <property type="entry name" value="Integrase_cat-core"/>
</dbReference>
<dbReference type="Proteomes" id="UP001606303">
    <property type="component" value="Unassembled WGS sequence"/>
</dbReference>
<evidence type="ECO:0000313" key="4">
    <source>
        <dbReference type="Proteomes" id="UP001606303"/>
    </source>
</evidence>
<organism evidence="3 4">
    <name type="scientific">Pelomonas baiyunensis</name>
    <dbReference type="NCBI Taxonomy" id="3299026"/>
    <lineage>
        <taxon>Bacteria</taxon>
        <taxon>Pseudomonadati</taxon>
        <taxon>Pseudomonadota</taxon>
        <taxon>Betaproteobacteria</taxon>
        <taxon>Burkholderiales</taxon>
        <taxon>Sphaerotilaceae</taxon>
        <taxon>Roseateles</taxon>
    </lineage>
</organism>
<dbReference type="PROSITE" id="PS50994">
    <property type="entry name" value="INTEGRASE"/>
    <property type="match status" value="1"/>
</dbReference>
<reference evidence="3 4" key="1">
    <citation type="submission" date="2024-08" db="EMBL/GenBank/DDBJ databases">
        <authorList>
            <person name="Lu H."/>
        </authorList>
    </citation>
    <scope>NUCLEOTIDE SEQUENCE [LARGE SCALE GENOMIC DNA]</scope>
    <source>
        <strain evidence="3 4">BYS87W</strain>
    </source>
</reference>
<dbReference type="EMBL" id="JBIGIB010000004">
    <property type="protein sequence ID" value="MFG6468187.1"/>
    <property type="molecule type" value="Genomic_DNA"/>
</dbReference>
<dbReference type="SUPFAM" id="SSF53098">
    <property type="entry name" value="Ribonuclease H-like"/>
    <property type="match status" value="1"/>
</dbReference>
<evidence type="ECO:0000256" key="1">
    <source>
        <dbReference type="SAM" id="MobiDB-lite"/>
    </source>
</evidence>
<name>A0ABW7H1T4_9BURK</name>
<dbReference type="InterPro" id="IPR036397">
    <property type="entry name" value="RNaseH_sf"/>
</dbReference>
<dbReference type="RefSeq" id="WP_394386175.1">
    <property type="nucleotide sequence ID" value="NZ_JBIGIB010000004.1"/>
</dbReference>
<keyword evidence="4" id="KW-1185">Reference proteome</keyword>
<comment type="caution">
    <text evidence="3">The sequence shown here is derived from an EMBL/GenBank/DDBJ whole genome shotgun (WGS) entry which is preliminary data.</text>
</comment>
<evidence type="ECO:0000259" key="2">
    <source>
        <dbReference type="PROSITE" id="PS50994"/>
    </source>
</evidence>
<sequence>MTPAVLQRLVLAGDLEIVSGDPASEASTGVSAPLVKTLNDLPEHQAKEVRRRYRYVIYMKRKGLRHGMRGRISHALAELKGEVPMGEAMDAAEKEPRPPRASTVMEWMRRWETSGGNLMSLLTRHAVRVTPKRLDPRVLKIGRAQVRTFYCTKRRPTIKDAKEQIERVLTADKSLDSKTISISTVRRLIEEISPYERDVARFGAAYARHRWRYSLKGIGADRPMQRYEIDHTVLDIVVICDRTGMPLGRPTITIVVDAFSGLVAGFFISFWGTGLAATLSALKVAISPKDEYVTRNNLAANWLPYGIPGLMVVDNGLEFHSPQFHDIAMHLNMDLRFCAVRQPWLKPFVERTLGELHRYLPHQGRVEKRLNNYLPPKPEKSATITFGSLCTGLLKAFVEIHPFEVNERKLWLPFDRFSEGMEKLLPPSLPTSTAELDLIVAVTEEYTVSGEGVVPNSLRFNSDELQALLKAVGTNFRTLIKFNPEDLNVVHIQDPRTKGWLPVPSCMPEYTDGLSIVQHKAIRARLQGKVARKDIADRLLKAKTELTELWNSSAAIGKRLKAAQLRALSGLTSSHALRGATAAATGASPPPSAPIPKRLLTPEDLKVPEIEVPDFDAYVAV</sequence>
<protein>
    <submittedName>
        <fullName evidence="3">Transposase family protein</fullName>
    </submittedName>
</protein>